<dbReference type="AlphaFoldDB" id="A0A8S0SYG0"/>
<dbReference type="EMBL" id="CACTIH010005570">
    <property type="protein sequence ID" value="CAA2997843.1"/>
    <property type="molecule type" value="Genomic_DNA"/>
</dbReference>
<comment type="caution">
    <text evidence="1">The sequence shown here is derived from an EMBL/GenBank/DDBJ whole genome shotgun (WGS) entry which is preliminary data.</text>
</comment>
<keyword evidence="2" id="KW-1185">Reference proteome</keyword>
<protein>
    <submittedName>
        <fullName evidence="1">Uncharacterized protein</fullName>
    </submittedName>
</protein>
<evidence type="ECO:0000313" key="1">
    <source>
        <dbReference type="EMBL" id="CAA2997843.1"/>
    </source>
</evidence>
<reference evidence="1 2" key="1">
    <citation type="submission" date="2019-12" db="EMBL/GenBank/DDBJ databases">
        <authorList>
            <person name="Alioto T."/>
            <person name="Alioto T."/>
            <person name="Gomez Garrido J."/>
        </authorList>
    </citation>
    <scope>NUCLEOTIDE SEQUENCE [LARGE SCALE GENOMIC DNA]</scope>
</reference>
<name>A0A8S0SYG0_OLEEU</name>
<accession>A0A8S0SYG0</accession>
<proteinExistence type="predicted"/>
<gene>
    <name evidence="1" type="ORF">OLEA9_A016386</name>
</gene>
<sequence>MEPYPDEQDMRADTVTGHLQDGVYIAGYSDNDQDPMPAATDDLLDGGPIEPQLGVLDLNVMYDSYSSDRRAMQPSQVAPINDAEFKGCIVTDGDGKLVAFVISGYFMMRTSYNETALHTAATSGSFYYDSIYEGAKRTKKYM</sequence>
<dbReference type="Gramene" id="OE9A016386T1">
    <property type="protein sequence ID" value="OE9A016386C1"/>
    <property type="gene ID" value="OE9A016386"/>
</dbReference>
<organism evidence="1 2">
    <name type="scientific">Olea europaea subsp. europaea</name>
    <dbReference type="NCBI Taxonomy" id="158383"/>
    <lineage>
        <taxon>Eukaryota</taxon>
        <taxon>Viridiplantae</taxon>
        <taxon>Streptophyta</taxon>
        <taxon>Embryophyta</taxon>
        <taxon>Tracheophyta</taxon>
        <taxon>Spermatophyta</taxon>
        <taxon>Magnoliopsida</taxon>
        <taxon>eudicotyledons</taxon>
        <taxon>Gunneridae</taxon>
        <taxon>Pentapetalae</taxon>
        <taxon>asterids</taxon>
        <taxon>lamiids</taxon>
        <taxon>Lamiales</taxon>
        <taxon>Oleaceae</taxon>
        <taxon>Oleeae</taxon>
        <taxon>Olea</taxon>
    </lineage>
</organism>
<evidence type="ECO:0000313" key="2">
    <source>
        <dbReference type="Proteomes" id="UP000594638"/>
    </source>
</evidence>
<dbReference type="Proteomes" id="UP000594638">
    <property type="component" value="Unassembled WGS sequence"/>
</dbReference>